<evidence type="ECO:0000256" key="9">
    <source>
        <dbReference type="SAM" id="MobiDB-lite"/>
    </source>
</evidence>
<protein>
    <recommendedName>
        <fullName evidence="3">Flagellar assembly protein FliH</fullName>
    </recommendedName>
</protein>
<dbReference type="SUPFAM" id="SSF160527">
    <property type="entry name" value="V-type ATPase subunit E-like"/>
    <property type="match status" value="1"/>
</dbReference>
<keyword evidence="12" id="KW-1185">Reference proteome</keyword>
<dbReference type="NCBIfam" id="NF005196">
    <property type="entry name" value="PRK06669.1-1"/>
    <property type="match status" value="1"/>
</dbReference>
<accession>Q7M7Y9</accession>
<evidence type="ECO:0000256" key="7">
    <source>
        <dbReference type="ARBA" id="ARBA00023225"/>
    </source>
</evidence>
<comment type="similarity">
    <text evidence="2">Belongs to the FliH family.</text>
</comment>
<evidence type="ECO:0000256" key="8">
    <source>
        <dbReference type="SAM" id="Coils"/>
    </source>
</evidence>
<gene>
    <name evidence="11" type="primary">FLIH</name>
    <name evidence="11" type="ordered locus">WS1997</name>
</gene>
<keyword evidence="11" id="KW-0969">Cilium</keyword>
<dbReference type="STRING" id="273121.WS1997"/>
<keyword evidence="6" id="KW-0653">Protein transport</keyword>
<dbReference type="Proteomes" id="UP000000422">
    <property type="component" value="Chromosome"/>
</dbReference>
<keyword evidence="11" id="KW-0966">Cell projection</keyword>
<evidence type="ECO:0000259" key="10">
    <source>
        <dbReference type="Pfam" id="PF02108"/>
    </source>
</evidence>
<dbReference type="InterPro" id="IPR051472">
    <property type="entry name" value="T3SS_Stator/FliH"/>
</dbReference>
<evidence type="ECO:0000256" key="6">
    <source>
        <dbReference type="ARBA" id="ARBA00022927"/>
    </source>
</evidence>
<dbReference type="HOGENOM" id="CLU_085668_0_0_7"/>
<dbReference type="InterPro" id="IPR018035">
    <property type="entry name" value="Flagellar_FliH/T3SS_HrpE"/>
</dbReference>
<comment type="function">
    <text evidence="1">Needed for flagellar regrowth and assembly.</text>
</comment>
<dbReference type="RefSeq" id="WP_011139781.1">
    <property type="nucleotide sequence ID" value="NC_005090.1"/>
</dbReference>
<dbReference type="PANTHER" id="PTHR34982:SF1">
    <property type="entry name" value="FLAGELLAR ASSEMBLY PROTEIN FLIH"/>
    <property type="match status" value="1"/>
</dbReference>
<keyword evidence="4" id="KW-0813">Transport</keyword>
<dbReference type="GO" id="GO:0044781">
    <property type="term" value="P:bacterial-type flagellum organization"/>
    <property type="evidence" value="ECO:0007669"/>
    <property type="project" value="UniProtKB-KW"/>
</dbReference>
<proteinExistence type="inferred from homology"/>
<evidence type="ECO:0000313" key="12">
    <source>
        <dbReference type="Proteomes" id="UP000000422"/>
    </source>
</evidence>
<name>Q7M7Y9_WOLSU</name>
<evidence type="ECO:0000256" key="3">
    <source>
        <dbReference type="ARBA" id="ARBA00016507"/>
    </source>
</evidence>
<dbReference type="AlphaFoldDB" id="Q7M7Y9"/>
<dbReference type="GO" id="GO:0015031">
    <property type="term" value="P:protein transport"/>
    <property type="evidence" value="ECO:0007669"/>
    <property type="project" value="UniProtKB-KW"/>
</dbReference>
<dbReference type="GO" id="GO:0005829">
    <property type="term" value="C:cytosol"/>
    <property type="evidence" value="ECO:0007669"/>
    <property type="project" value="TreeGrafter"/>
</dbReference>
<evidence type="ECO:0000256" key="2">
    <source>
        <dbReference type="ARBA" id="ARBA00006602"/>
    </source>
</evidence>
<dbReference type="PANTHER" id="PTHR34982">
    <property type="entry name" value="YOP PROTEINS TRANSLOCATION PROTEIN L"/>
    <property type="match status" value="1"/>
</dbReference>
<organism evidence="12">
    <name type="scientific">Wolinella succinogenes (strain ATCC 29543 / DSM 1740 / CCUG 13145 / JCM 31913 / LMG 7466 / NCTC 11488 / FDC 602W)</name>
    <name type="common">Vibrio succinogenes</name>
    <dbReference type="NCBI Taxonomy" id="273121"/>
    <lineage>
        <taxon>Bacteria</taxon>
        <taxon>Pseudomonadati</taxon>
        <taxon>Campylobacterota</taxon>
        <taxon>Epsilonproteobacteria</taxon>
        <taxon>Campylobacterales</taxon>
        <taxon>Helicobacteraceae</taxon>
        <taxon>Wolinella</taxon>
    </lineage>
</organism>
<evidence type="ECO:0000313" key="11">
    <source>
        <dbReference type="EMBL" id="CAE10999.1"/>
    </source>
</evidence>
<keyword evidence="11" id="KW-0282">Flagellum</keyword>
<reference evidence="11 12" key="1">
    <citation type="journal article" date="2003" name="Proc. Natl. Acad. Sci. U.S.A.">
        <title>Complete genome sequence and analysis of Wolinella succinogenes.</title>
        <authorList>
            <person name="Baar C."/>
            <person name="Eppinger M."/>
            <person name="Raddatz G."/>
            <person name="Simon JM."/>
            <person name="Lanz C."/>
            <person name="Klimmek O."/>
            <person name="Nandakumar R."/>
            <person name="Gross R."/>
            <person name="Rosinus A."/>
            <person name="Keller H."/>
            <person name="Jagtap P."/>
            <person name="Linke B."/>
            <person name="Meyer F."/>
            <person name="Lederer H."/>
            <person name="Schuster S.C."/>
        </authorList>
    </citation>
    <scope>NUCLEOTIDE SEQUENCE [LARGE SCALE GENOMIC DNA]</scope>
    <source>
        <strain evidence="12">ATCC 29543 / DSM 1740 / CCUG 13145 / JCM 31913 / LMG 7466 / NCTC 11488 / FDC 602W</strain>
    </source>
</reference>
<dbReference type="EMBL" id="BX571662">
    <property type="protein sequence ID" value="CAE10999.1"/>
    <property type="molecule type" value="Genomic_DNA"/>
</dbReference>
<evidence type="ECO:0000256" key="1">
    <source>
        <dbReference type="ARBA" id="ARBA00003041"/>
    </source>
</evidence>
<feature type="region of interest" description="Disordered" evidence="9">
    <location>
        <begin position="33"/>
        <end position="73"/>
    </location>
</feature>
<evidence type="ECO:0000256" key="5">
    <source>
        <dbReference type="ARBA" id="ARBA00022795"/>
    </source>
</evidence>
<feature type="compositionally biased region" description="Pro residues" evidence="9">
    <location>
        <begin position="56"/>
        <end position="71"/>
    </location>
</feature>
<dbReference type="KEGG" id="wsu:WS1997"/>
<dbReference type="eggNOG" id="COG1317">
    <property type="taxonomic scope" value="Bacteria"/>
</dbReference>
<dbReference type="Pfam" id="PF02108">
    <property type="entry name" value="FliH"/>
    <property type="match status" value="1"/>
</dbReference>
<keyword evidence="5" id="KW-1005">Bacterial flagellum biogenesis</keyword>
<feature type="domain" description="Flagellar assembly protein FliH/Type III secretion system HrpE" evidence="10">
    <location>
        <begin position="144"/>
        <end position="269"/>
    </location>
</feature>
<keyword evidence="7" id="KW-1006">Bacterial flagellum protein export</keyword>
<evidence type="ECO:0000256" key="4">
    <source>
        <dbReference type="ARBA" id="ARBA00022448"/>
    </source>
</evidence>
<keyword evidence="8" id="KW-0175">Coiled coil</keyword>
<feature type="coiled-coil region" evidence="8">
    <location>
        <begin position="82"/>
        <end position="172"/>
    </location>
</feature>
<sequence>MNNYQQENVISTQGQSRHNIKRYEFKVLDSLAKEEPQESFEPLSSLPLDSHIPQENLPPSPSTPPTPPTPSIPASLIENELIERLLQKSDELAGSLAKMQMQLDKQQKEMDSLIKEAREEARALGIKEGQEQARAAMQEEVEEQKRALIASIELLEGTSKEMEKQIGSLERELSAIAVDIAKEVIVKEVSEKSAEVAHALAKNLLDSLKEATKVLLKLNPQDYALLVKHFEGEERIKIQPDKAIAKGGVVIISDNGNLDGTILSRFQTLKKSILENLADRREE</sequence>